<dbReference type="PANTHER" id="PTHR42923">
    <property type="entry name" value="PROTOPORPHYRINOGEN OXIDASE"/>
    <property type="match status" value="1"/>
</dbReference>
<sequence length="535" mass="61354">MRSGVKYKWNRRDFLKGSILLAISTQFIQACKRGTNKLFLKLTGTNHILGHRLRFPDFPKPSNEVHIPYLILGGGIAGLSAAYQLKNKGISDFLLIEMEDKLGGNSKSSENKHSKYPLGAHYLPIPNASNKELYTFLEKAKIVTGWTADQTPIFDEEQLSFAPQSRLFIHNYWQSGVIPEYGLEEDDLKQTQRFLAQMQHFSNLKGRDDKFVFDIPTLFASEAHDFWELDKITLAEWMKQEGYSSKYLFEYVNYACRDDFGTGVNNSSAFAGIHYFSSRKHDYFPNDDRVLTWQEGNGRLVEKLKEIASPTSIKNSLAYKIEQEKDIVKVYVYDSKTNKSTIYTTNKLINCCPQFVNQYLIPERKELSKHCQYAPWLVASIVLDEFPASIGESLSWDNVIYGANGLGYIYNQHQSVAQFKSPFVLSYYHSLDGKDLKKERQKLYDWTEVQWKDFIIKDLSIAHYGIEKHISSIEVYRLGHGMISPVPGYLSSSIRKDLAKPIGNQIFFAHSDLSGLSLFEEAFYRGIQAADYTVT</sequence>
<dbReference type="Pfam" id="PF13450">
    <property type="entry name" value="NAD_binding_8"/>
    <property type="match status" value="1"/>
</dbReference>
<dbReference type="InterPro" id="IPR036188">
    <property type="entry name" value="FAD/NAD-bd_sf"/>
</dbReference>
<dbReference type="SUPFAM" id="SSF51905">
    <property type="entry name" value="FAD/NAD(P)-binding domain"/>
    <property type="match status" value="1"/>
</dbReference>
<comment type="caution">
    <text evidence="1">The sequence shown here is derived from an EMBL/GenBank/DDBJ whole genome shotgun (WGS) entry which is preliminary data.</text>
</comment>
<dbReference type="RefSeq" id="WP_344674557.1">
    <property type="nucleotide sequence ID" value="NZ_BAAAZI010000008.1"/>
</dbReference>
<dbReference type="InterPro" id="IPR050464">
    <property type="entry name" value="Zeta_carotene_desat/Oxidored"/>
</dbReference>
<organism evidence="1 2">
    <name type="scientific">Sphingobacterium kyonggiense</name>
    <dbReference type="NCBI Taxonomy" id="714075"/>
    <lineage>
        <taxon>Bacteria</taxon>
        <taxon>Pseudomonadati</taxon>
        <taxon>Bacteroidota</taxon>
        <taxon>Sphingobacteriia</taxon>
        <taxon>Sphingobacteriales</taxon>
        <taxon>Sphingobacteriaceae</taxon>
        <taxon>Sphingobacterium</taxon>
    </lineage>
</organism>
<reference evidence="2" key="1">
    <citation type="journal article" date="2019" name="Int. J. Syst. Evol. Microbiol.">
        <title>The Global Catalogue of Microorganisms (GCM) 10K type strain sequencing project: providing services to taxonomists for standard genome sequencing and annotation.</title>
        <authorList>
            <consortium name="The Broad Institute Genomics Platform"/>
            <consortium name="The Broad Institute Genome Sequencing Center for Infectious Disease"/>
            <person name="Wu L."/>
            <person name="Ma J."/>
        </authorList>
    </citation>
    <scope>NUCLEOTIDE SEQUENCE [LARGE SCALE GENOMIC DNA]</scope>
    <source>
        <strain evidence="2">JCM 16704</strain>
    </source>
</reference>
<dbReference type="PANTHER" id="PTHR42923:SF39">
    <property type="entry name" value="AMINO OXIDASE"/>
    <property type="match status" value="1"/>
</dbReference>
<evidence type="ECO:0000313" key="2">
    <source>
        <dbReference type="Proteomes" id="UP001500101"/>
    </source>
</evidence>
<evidence type="ECO:0000313" key="1">
    <source>
        <dbReference type="EMBL" id="GAA4140669.1"/>
    </source>
</evidence>
<keyword evidence="2" id="KW-1185">Reference proteome</keyword>
<dbReference type="Gene3D" id="3.50.50.60">
    <property type="entry name" value="FAD/NAD(P)-binding domain"/>
    <property type="match status" value="1"/>
</dbReference>
<name>A0ABP7YSH8_9SPHI</name>
<gene>
    <name evidence="1" type="ORF">GCM10022216_19940</name>
</gene>
<protein>
    <submittedName>
        <fullName evidence="1">NAD(P)/FAD-dependent oxidoreductase</fullName>
    </submittedName>
</protein>
<proteinExistence type="predicted"/>
<dbReference type="Proteomes" id="UP001500101">
    <property type="component" value="Unassembled WGS sequence"/>
</dbReference>
<dbReference type="PROSITE" id="PS51257">
    <property type="entry name" value="PROKAR_LIPOPROTEIN"/>
    <property type="match status" value="1"/>
</dbReference>
<accession>A0ABP7YSH8</accession>
<dbReference type="EMBL" id="BAAAZI010000008">
    <property type="protein sequence ID" value="GAA4140669.1"/>
    <property type="molecule type" value="Genomic_DNA"/>
</dbReference>